<evidence type="ECO:0000256" key="4">
    <source>
        <dbReference type="ARBA" id="ARBA00022692"/>
    </source>
</evidence>
<dbReference type="GO" id="GO:0005886">
    <property type="term" value="C:plasma membrane"/>
    <property type="evidence" value="ECO:0007669"/>
    <property type="project" value="UniProtKB-SubCell"/>
</dbReference>
<evidence type="ECO:0000256" key="3">
    <source>
        <dbReference type="ARBA" id="ARBA00022475"/>
    </source>
</evidence>
<dbReference type="eggNOG" id="COG1966">
    <property type="taxonomic scope" value="Bacteria"/>
</dbReference>
<comment type="caution">
    <text evidence="9">The sequence shown here is derived from an EMBL/GenBank/DDBJ whole genome shotgun (WGS) entry which is preliminary data.</text>
</comment>
<feature type="transmembrane region" description="Helical" evidence="7">
    <location>
        <begin position="500"/>
        <end position="523"/>
    </location>
</feature>
<evidence type="ECO:0000256" key="2">
    <source>
        <dbReference type="ARBA" id="ARBA00007755"/>
    </source>
</evidence>
<feature type="transmembrane region" description="Helical" evidence="7">
    <location>
        <begin position="304"/>
        <end position="325"/>
    </location>
</feature>
<sequence>MNVLYVVLGVAIILFIAYQTYGNFLAKKVFKLDDAVKTPAMEVNDGQDFVPAKKGMLMGQHFSAIAAAGPINGPILAGVMFGWVPAMIWVIIGSIFIGGMHDMGSLIASIRHKARSITEVIKNNVSNRAWVLFMIFIWITLVYIIVAFTDITASSFVGTITLENGDKIGGSAIASSSIMYLILPIIMGLLLKTGKLSETAALCIFLPLVGVAIWAGGYLPVSLPIDNPAVAQKVWGVLILVYCLIASIMPMWLLLQPRGALGGYFLYIALIAAAIGVIFGGYTIQYPAFTKLGPGGMDANFWYPMAPVLFITIACGACSGFHALVSSGTTSKQVEKESDVKPIGYGAMLLEGLVAAVSLACVMILAKDSPLLSKAPNFIYASGIGSFLELIGIPAVYGISFGLLAFTTFVYDTLDVCTRLGRYIIEEMTGWKNWAGKIIGTALTAGVPVFFIFATITDAKGNPVPAWLTFWGIFGASNQLLAALALVGIAIWLKKTDSKYWMTAFVPAIFMFLMSNWALLINLHTGWVKGLGHPAIPWVSLILIILSIMVGAETTVAMMSGKKSNPTTIAK</sequence>
<feature type="transmembrane region" description="Helical" evidence="7">
    <location>
        <begin position="386"/>
        <end position="414"/>
    </location>
</feature>
<feature type="domain" description="CstA N-terminal" evidence="8">
    <location>
        <begin position="5"/>
        <end position="367"/>
    </location>
</feature>
<feature type="transmembrane region" description="Helical" evidence="7">
    <location>
        <begin position="468"/>
        <end position="493"/>
    </location>
</feature>
<feature type="transmembrane region" description="Helical" evidence="7">
    <location>
        <begin position="202"/>
        <end position="223"/>
    </location>
</feature>
<dbReference type="AlphaFoldDB" id="F7NFK7"/>
<evidence type="ECO:0000313" key="9">
    <source>
        <dbReference type="EMBL" id="EGO65170.1"/>
    </source>
</evidence>
<evidence type="ECO:0000259" key="8">
    <source>
        <dbReference type="Pfam" id="PF02554"/>
    </source>
</evidence>
<gene>
    <name evidence="9" type="ORF">ALO_04181</name>
</gene>
<feature type="transmembrane region" description="Helical" evidence="7">
    <location>
        <begin position="168"/>
        <end position="190"/>
    </location>
</feature>
<feature type="domain" description="CstA N-terminal" evidence="8">
    <location>
        <begin position="375"/>
        <end position="515"/>
    </location>
</feature>
<feature type="transmembrane region" description="Helical" evidence="7">
    <location>
        <begin position="6"/>
        <end position="26"/>
    </location>
</feature>
<feature type="transmembrane region" description="Helical" evidence="7">
    <location>
        <begin position="264"/>
        <end position="284"/>
    </location>
</feature>
<dbReference type="GO" id="GO:0009267">
    <property type="term" value="P:cellular response to starvation"/>
    <property type="evidence" value="ECO:0007669"/>
    <property type="project" value="InterPro"/>
</dbReference>
<keyword evidence="10" id="KW-1185">Reference proteome</keyword>
<evidence type="ECO:0000313" key="10">
    <source>
        <dbReference type="Proteomes" id="UP000003240"/>
    </source>
</evidence>
<dbReference type="Pfam" id="PF02554">
    <property type="entry name" value="CstA"/>
    <property type="match status" value="2"/>
</dbReference>
<feature type="transmembrane region" description="Helical" evidence="7">
    <location>
        <begin position="535"/>
        <end position="556"/>
    </location>
</feature>
<evidence type="ECO:0000256" key="7">
    <source>
        <dbReference type="SAM" id="Phobius"/>
    </source>
</evidence>
<dbReference type="RefSeq" id="WP_004093205.1">
    <property type="nucleotide sequence ID" value="NZ_AFGF01000029.1"/>
</dbReference>
<keyword evidence="5 7" id="KW-1133">Transmembrane helix</keyword>
<dbReference type="STRING" id="1009370.ALO_04181"/>
<dbReference type="Proteomes" id="UP000003240">
    <property type="component" value="Unassembled WGS sequence"/>
</dbReference>
<feature type="transmembrane region" description="Helical" evidence="7">
    <location>
        <begin position="434"/>
        <end position="456"/>
    </location>
</feature>
<feature type="transmembrane region" description="Helical" evidence="7">
    <location>
        <begin position="62"/>
        <end position="81"/>
    </location>
</feature>
<feature type="transmembrane region" description="Helical" evidence="7">
    <location>
        <begin position="129"/>
        <end position="148"/>
    </location>
</feature>
<proteinExistence type="inferred from homology"/>
<keyword evidence="4 7" id="KW-0812">Transmembrane</keyword>
<name>F7NFK7_9FIRM</name>
<evidence type="ECO:0000256" key="1">
    <source>
        <dbReference type="ARBA" id="ARBA00004651"/>
    </source>
</evidence>
<dbReference type="InterPro" id="IPR051605">
    <property type="entry name" value="CstA"/>
</dbReference>
<dbReference type="EMBL" id="AFGF01000029">
    <property type="protein sequence ID" value="EGO65170.1"/>
    <property type="molecule type" value="Genomic_DNA"/>
</dbReference>
<dbReference type="PANTHER" id="PTHR30252">
    <property type="entry name" value="INNER MEMBRANE PEPTIDE TRANSPORTER"/>
    <property type="match status" value="1"/>
</dbReference>
<keyword evidence="6 7" id="KW-0472">Membrane</keyword>
<dbReference type="OrthoDB" id="9761224at2"/>
<dbReference type="InterPro" id="IPR003706">
    <property type="entry name" value="CstA_N"/>
</dbReference>
<organism evidence="9 10">
    <name type="scientific">Acetonema longum DSM 6540</name>
    <dbReference type="NCBI Taxonomy" id="1009370"/>
    <lineage>
        <taxon>Bacteria</taxon>
        <taxon>Bacillati</taxon>
        <taxon>Bacillota</taxon>
        <taxon>Negativicutes</taxon>
        <taxon>Acetonemataceae</taxon>
        <taxon>Acetonema</taxon>
    </lineage>
</organism>
<protein>
    <submittedName>
        <fullName evidence="9">Carbon starvation protein CstA</fullName>
    </submittedName>
</protein>
<dbReference type="PANTHER" id="PTHR30252:SF0">
    <property type="entry name" value="PEPTIDE TRANSPORTER CSTA"/>
    <property type="match status" value="1"/>
</dbReference>
<evidence type="ECO:0000256" key="6">
    <source>
        <dbReference type="ARBA" id="ARBA00023136"/>
    </source>
</evidence>
<feature type="transmembrane region" description="Helical" evidence="7">
    <location>
        <begin position="87"/>
        <end position="108"/>
    </location>
</feature>
<feature type="transmembrane region" description="Helical" evidence="7">
    <location>
        <begin position="345"/>
        <end position="366"/>
    </location>
</feature>
<keyword evidence="3" id="KW-1003">Cell membrane</keyword>
<evidence type="ECO:0000256" key="5">
    <source>
        <dbReference type="ARBA" id="ARBA00022989"/>
    </source>
</evidence>
<accession>F7NFK7</accession>
<comment type="similarity">
    <text evidence="2">Belongs to the peptide transporter carbon starvation (CstA) (TC 2.A.114) family.</text>
</comment>
<comment type="subcellular location">
    <subcellularLocation>
        <location evidence="1">Cell membrane</location>
        <topology evidence="1">Multi-pass membrane protein</topology>
    </subcellularLocation>
</comment>
<reference evidence="9 10" key="1">
    <citation type="journal article" date="2011" name="EMBO J.">
        <title>Structural diversity of bacterial flagellar motors.</title>
        <authorList>
            <person name="Chen S."/>
            <person name="Beeby M."/>
            <person name="Murphy G.E."/>
            <person name="Leadbetter J.R."/>
            <person name="Hendrixson D.R."/>
            <person name="Briegel A."/>
            <person name="Li Z."/>
            <person name="Shi J."/>
            <person name="Tocheva E.I."/>
            <person name="Muller A."/>
            <person name="Dobro M.J."/>
            <person name="Jensen G.J."/>
        </authorList>
    </citation>
    <scope>NUCLEOTIDE SEQUENCE [LARGE SCALE GENOMIC DNA]</scope>
    <source>
        <strain evidence="9 10">DSM 6540</strain>
    </source>
</reference>
<feature type="transmembrane region" description="Helical" evidence="7">
    <location>
        <begin position="235"/>
        <end position="255"/>
    </location>
</feature>